<sequence>MDHLYESDRGSQGGSIFASCALIKVPFLCEYEYDHDCEFTEYPSQKGFDKHRFLGLDFGQRPPDETASFLQTWLYFGLLSRVLRVPLTMEDFVDRTSTPPTMTTRRSLPLHLEAWAKKVKAKHVQQMEADLEEARSVVLCMLEAGDACPLTEEVVLSIMVLGATLSFAIDLKIESFPPKNKTVIADWGMSPLITARLVRNGWCINDVHRLCDTVSPPTALLAADIVRQEVVSKETHDVCSPAGCIARHIDESTYETKHVDPGCRCDSVAAPVDRVKAILDQGDVPVMLVREDGGGNILGLEASSSRKTKFIAISHVWADGLGCTTGNSLPSCQLLRLHRMCSDLYPERTGASRLFRRADAPLGLWIDTLCIPREKAHRRLAIARMSATYAGAAKVLILDSELLRLTKDIPERTILLRLIGSSWDRRVWTMQEGALGASGLHVKLADGVLDVSDAVKRLQKSSGSGSLATAVVDRDATILFQEFEQLRKAHSKSYWRDGVPAIAASLRILNGRSTSKEGDAYICLAGMMALEGDIIKDLDATPVQERTRKLLSSVRYLPKNIIFSPGVKLDEDGFRWACASFWKSKFTFNELNEVAEIREGLGLRVEFQGFEIEAVPLRDNYFLFQSVHTKIWYRATLDGSTPLSRTANIAPASTLGILCAERDVIRRGAGGQQVPAALVLITARKSGLKDMFSKDANALHGTYISQVVLSTPTAADMGGDACRTLARRPNNTQEPSGMGIVYTPQIWYIS</sequence>
<dbReference type="VEuPathDB" id="FungiDB:CLCR_08097"/>
<dbReference type="InterPro" id="IPR010730">
    <property type="entry name" value="HET"/>
</dbReference>
<reference evidence="3" key="1">
    <citation type="submission" date="2015-07" db="EMBL/GenBank/DDBJ databases">
        <authorList>
            <person name="Teixeira M.M."/>
            <person name="Souza R.C."/>
            <person name="Almeida L.G."/>
            <person name="Vicente V.A."/>
            <person name="de Hoog S."/>
            <person name="Bocca A.L."/>
            <person name="de Almeida S.R."/>
            <person name="Vasconcelos A.T."/>
            <person name="Felipe M.S."/>
        </authorList>
    </citation>
    <scope>NUCLEOTIDE SEQUENCE [LARGE SCALE GENOMIC DNA]</scope>
    <source>
        <strain evidence="3">KSF</strain>
    </source>
</reference>
<name>A0A1C1CS09_9EURO</name>
<organism evidence="2 3">
    <name type="scientific">Cladophialophora carrionii</name>
    <dbReference type="NCBI Taxonomy" id="86049"/>
    <lineage>
        <taxon>Eukaryota</taxon>
        <taxon>Fungi</taxon>
        <taxon>Dikarya</taxon>
        <taxon>Ascomycota</taxon>
        <taxon>Pezizomycotina</taxon>
        <taxon>Eurotiomycetes</taxon>
        <taxon>Chaetothyriomycetidae</taxon>
        <taxon>Chaetothyriales</taxon>
        <taxon>Herpotrichiellaceae</taxon>
        <taxon>Cladophialophora</taxon>
    </lineage>
</organism>
<keyword evidence="3" id="KW-1185">Reference proteome</keyword>
<protein>
    <recommendedName>
        <fullName evidence="1">Heterokaryon incompatibility domain-containing protein</fullName>
    </recommendedName>
</protein>
<dbReference type="eggNOG" id="ENOG502S16F">
    <property type="taxonomic scope" value="Eukaryota"/>
</dbReference>
<dbReference type="EMBL" id="LGRB01000009">
    <property type="protein sequence ID" value="OCT51286.1"/>
    <property type="molecule type" value="Genomic_DNA"/>
</dbReference>
<gene>
    <name evidence="2" type="ORF">CLCR_08097</name>
</gene>
<feature type="domain" description="Heterokaryon incompatibility" evidence="1">
    <location>
        <begin position="310"/>
        <end position="398"/>
    </location>
</feature>
<dbReference type="Proteomes" id="UP000094526">
    <property type="component" value="Unassembled WGS sequence"/>
</dbReference>
<dbReference type="AlphaFoldDB" id="A0A1C1CS09"/>
<dbReference type="Pfam" id="PF06985">
    <property type="entry name" value="HET"/>
    <property type="match status" value="1"/>
</dbReference>
<comment type="caution">
    <text evidence="2">The sequence shown here is derived from an EMBL/GenBank/DDBJ whole genome shotgun (WGS) entry which is preliminary data.</text>
</comment>
<evidence type="ECO:0000313" key="3">
    <source>
        <dbReference type="Proteomes" id="UP000094526"/>
    </source>
</evidence>
<evidence type="ECO:0000259" key="1">
    <source>
        <dbReference type="Pfam" id="PF06985"/>
    </source>
</evidence>
<proteinExistence type="predicted"/>
<dbReference type="PANTHER" id="PTHR39596">
    <property type="match status" value="1"/>
</dbReference>
<evidence type="ECO:0000313" key="2">
    <source>
        <dbReference type="EMBL" id="OCT51286.1"/>
    </source>
</evidence>
<dbReference type="OrthoDB" id="2426273at2759"/>
<accession>A0A1C1CS09</accession>
<dbReference type="PANTHER" id="PTHR39596:SF2">
    <property type="entry name" value="HET DOMAIN PROTEIN (AFU_ORTHOLOGUE AFUA_1G17550)-RELATED"/>
    <property type="match status" value="1"/>
</dbReference>
<dbReference type="STRING" id="86049.A0A1C1CS09"/>
<dbReference type="VEuPathDB" id="FungiDB:G647_06797"/>